<keyword evidence="1" id="KW-0732">Signal</keyword>
<proteinExistence type="predicted"/>
<sequence>MRLIPYLAAGSLALSLAGPALTGLALTGPALAQTSHLCAGVSDTGQDETMAKDFSLKMVYAEPGGAYLGDVSTKIAGPDGKVLVDARCDGPWLLAALPQGSYEVTATFEGQSKTQTVTVGGSGQTEQVIRF</sequence>
<dbReference type="Gene3D" id="2.60.40.1120">
    <property type="entry name" value="Carboxypeptidase-like, regulatory domain"/>
    <property type="match status" value="1"/>
</dbReference>
<evidence type="ECO:0000256" key="1">
    <source>
        <dbReference type="SAM" id="SignalP"/>
    </source>
</evidence>
<gene>
    <name evidence="2" type="ORF">ACFOGJ_27720</name>
</gene>
<organism evidence="2 3">
    <name type="scientific">Marinibaculum pumilum</name>
    <dbReference type="NCBI Taxonomy" id="1766165"/>
    <lineage>
        <taxon>Bacteria</taxon>
        <taxon>Pseudomonadati</taxon>
        <taxon>Pseudomonadota</taxon>
        <taxon>Alphaproteobacteria</taxon>
        <taxon>Rhodospirillales</taxon>
        <taxon>Rhodospirillaceae</taxon>
        <taxon>Marinibaculum</taxon>
    </lineage>
</organism>
<dbReference type="RefSeq" id="WP_379906534.1">
    <property type="nucleotide sequence ID" value="NZ_JBHRTR010000054.1"/>
</dbReference>
<evidence type="ECO:0000313" key="3">
    <source>
        <dbReference type="Proteomes" id="UP001595528"/>
    </source>
</evidence>
<keyword evidence="3" id="KW-1185">Reference proteome</keyword>
<accession>A0ABV7L8U8</accession>
<feature type="chain" id="PRO_5045769854" description="Carboxypeptidase regulatory-like domain-containing protein" evidence="1">
    <location>
        <begin position="23"/>
        <end position="131"/>
    </location>
</feature>
<evidence type="ECO:0008006" key="4">
    <source>
        <dbReference type="Google" id="ProtNLM"/>
    </source>
</evidence>
<protein>
    <recommendedName>
        <fullName evidence="4">Carboxypeptidase regulatory-like domain-containing protein</fullName>
    </recommendedName>
</protein>
<name>A0ABV7L8U8_9PROT</name>
<dbReference type="Proteomes" id="UP001595528">
    <property type="component" value="Unassembled WGS sequence"/>
</dbReference>
<evidence type="ECO:0000313" key="2">
    <source>
        <dbReference type="EMBL" id="MFC3231067.1"/>
    </source>
</evidence>
<feature type="signal peptide" evidence="1">
    <location>
        <begin position="1"/>
        <end position="22"/>
    </location>
</feature>
<reference evidence="3" key="1">
    <citation type="journal article" date="2019" name="Int. J. Syst. Evol. Microbiol.">
        <title>The Global Catalogue of Microorganisms (GCM) 10K type strain sequencing project: providing services to taxonomists for standard genome sequencing and annotation.</title>
        <authorList>
            <consortium name="The Broad Institute Genomics Platform"/>
            <consortium name="The Broad Institute Genome Sequencing Center for Infectious Disease"/>
            <person name="Wu L."/>
            <person name="Ma J."/>
        </authorList>
    </citation>
    <scope>NUCLEOTIDE SEQUENCE [LARGE SCALE GENOMIC DNA]</scope>
    <source>
        <strain evidence="3">KCTC 42964</strain>
    </source>
</reference>
<dbReference type="EMBL" id="JBHRTR010000054">
    <property type="protein sequence ID" value="MFC3231067.1"/>
    <property type="molecule type" value="Genomic_DNA"/>
</dbReference>
<comment type="caution">
    <text evidence="2">The sequence shown here is derived from an EMBL/GenBank/DDBJ whole genome shotgun (WGS) entry which is preliminary data.</text>
</comment>